<evidence type="ECO:0000313" key="2">
    <source>
        <dbReference type="Proteomes" id="UP000271626"/>
    </source>
</evidence>
<dbReference type="Gene3D" id="3.40.1080.10">
    <property type="entry name" value="Glutaconate Coenzyme A-transferase"/>
    <property type="match status" value="2"/>
</dbReference>
<evidence type="ECO:0000313" key="1">
    <source>
        <dbReference type="EMBL" id="VDR39658.1"/>
    </source>
</evidence>
<dbReference type="EMBL" id="LR131273">
    <property type="protein sequence ID" value="VDR39658.1"/>
    <property type="molecule type" value="Genomic_DNA"/>
</dbReference>
<proteinExistence type="predicted"/>
<dbReference type="InterPro" id="IPR004165">
    <property type="entry name" value="CoA_trans_fam_I"/>
</dbReference>
<dbReference type="Proteomes" id="UP000271626">
    <property type="component" value="Chromosome"/>
</dbReference>
<accession>A0A3P8KHI2</accession>
<sequence length="660" mass="71166">MSIDPILMPTATSPIRDAVVTAKEAVRLVRDDDHLVLEGFAGQGFAEELVLALEERFLATGSPKDLSLVFTVAQGDRGERGTVHLCHDGMLKRAMGGHYGMSPALQKLALSGEIEAYNLPQGVIAQLLRDTGAGKPGLLTHVGLGTFADPRLGGGKVNDATTEDRVRLMEIDGREYLFYKAFDRLDVAFLRGTTADPSGNVTMEKEALTLEALETAIAVHNKGGLVIVQVERIAERGSLNPRDVKIPGALVDCVVVASTPAHHTQSWGSQYNPAMSGEIRQPMGWIDPMPLDPRKVIARRAALELRPNSVVNLGIGVPEGVAAVAAEEGVLEYLTLTAEPGVIGGMPAGGTDFGSAINADAILAQPSQFDFYDGGGLDAAFLGMAQADGAGNVNVSRFGPRLAGAGGFINISQNAKAVYFLGTFLAPSRTEVADGAILTSDGPAAPKFVPSVDQRTFSGEYARRSGQPVMYITERCVFRLSERGMELIEIAPGIDLHRDVLDLLGFEPVMDAPPAIMDPRIFRDDPMGLRDDLLSVPLEARFSYDERRNLFFMNFEGVAVRTEEEVARAADEIERRLAEIGRPVNVVINYDNFVLGPDLVDDYATRVRRMSKYYASVTRYTTSAFLRLKLADHLADRGLAPHLYESRTEAVAATNPAGAD</sequence>
<dbReference type="PANTHER" id="PTHR43293">
    <property type="entry name" value="ACETATE COA-TRANSFERASE YDIF"/>
    <property type="match status" value="1"/>
</dbReference>
<name>A0A3P8KHI2_TSUPA</name>
<dbReference type="OrthoDB" id="9813111at2"/>
<gene>
    <name evidence="1" type="primary">scoA</name>
    <name evidence="1" type="ORF">NCTC10741_02801</name>
</gene>
<dbReference type="Pfam" id="PF01144">
    <property type="entry name" value="CoA_trans"/>
    <property type="match status" value="1"/>
</dbReference>
<keyword evidence="1" id="KW-0808">Transferase</keyword>
<dbReference type="PANTHER" id="PTHR43293:SF1">
    <property type="entry name" value="ACETATE COA-TRANSFERASE YDIF"/>
    <property type="match status" value="1"/>
</dbReference>
<dbReference type="InterPro" id="IPR037171">
    <property type="entry name" value="NagB/RpiA_transferase-like"/>
</dbReference>
<dbReference type="EC" id="2.8.3.5" evidence="1"/>
<dbReference type="SUPFAM" id="SSF100950">
    <property type="entry name" value="NagB/RpiA/CoA transferase-like"/>
    <property type="match status" value="2"/>
</dbReference>
<organism evidence="1 2">
    <name type="scientific">Tsukamurella paurometabola</name>
    <name type="common">Corynebacterium paurometabolum</name>
    <dbReference type="NCBI Taxonomy" id="2061"/>
    <lineage>
        <taxon>Bacteria</taxon>
        <taxon>Bacillati</taxon>
        <taxon>Actinomycetota</taxon>
        <taxon>Actinomycetes</taxon>
        <taxon>Mycobacteriales</taxon>
        <taxon>Tsukamurellaceae</taxon>
        <taxon>Tsukamurella</taxon>
    </lineage>
</organism>
<reference evidence="1 2" key="1">
    <citation type="submission" date="2018-12" db="EMBL/GenBank/DDBJ databases">
        <authorList>
            <consortium name="Pathogen Informatics"/>
        </authorList>
    </citation>
    <scope>NUCLEOTIDE SEQUENCE [LARGE SCALE GENOMIC DNA]</scope>
    <source>
        <strain evidence="1 2">NCTC10741</strain>
    </source>
</reference>
<dbReference type="GO" id="GO:0008260">
    <property type="term" value="F:succinyl-CoA:3-oxo-acid CoA-transferase activity"/>
    <property type="evidence" value="ECO:0007669"/>
    <property type="project" value="UniProtKB-EC"/>
</dbReference>
<protein>
    <submittedName>
        <fullName evidence="1">Probable succinyl-CoA:3-ketoacid-coenzyme A transferase subunit A</fullName>
        <ecNumber evidence="1">2.8.3.5</ecNumber>
    </submittedName>
</protein>
<dbReference type="SMART" id="SM00882">
    <property type="entry name" value="CoA_trans"/>
    <property type="match status" value="2"/>
</dbReference>
<dbReference type="AlphaFoldDB" id="A0A3P8KHI2"/>
<dbReference type="RefSeq" id="WP_126196728.1">
    <property type="nucleotide sequence ID" value="NZ_CP085954.1"/>
</dbReference>